<dbReference type="InterPro" id="IPR036249">
    <property type="entry name" value="Thioredoxin-like_sf"/>
</dbReference>
<name>A0ABY6D3Y0_9BACT</name>
<organism evidence="3 4">
    <name type="scientific">Reichenbachiella carrageenanivorans</name>
    <dbReference type="NCBI Taxonomy" id="2979869"/>
    <lineage>
        <taxon>Bacteria</taxon>
        <taxon>Pseudomonadati</taxon>
        <taxon>Bacteroidota</taxon>
        <taxon>Cytophagia</taxon>
        <taxon>Cytophagales</taxon>
        <taxon>Reichenbachiellaceae</taxon>
        <taxon>Reichenbachiella</taxon>
    </lineage>
</organism>
<proteinExistence type="predicted"/>
<protein>
    <submittedName>
        <fullName evidence="3">TlpA family protein disulfide reductase</fullName>
    </submittedName>
</protein>
<reference evidence="3" key="1">
    <citation type="submission" date="2022-10" db="EMBL/GenBank/DDBJ databases">
        <title>Comparative genomics and taxonomic characterization of three novel marine species of genus Reichenbachiella exhibiting antioxidant and polysaccharide degradation activities.</title>
        <authorList>
            <person name="Muhammad N."/>
            <person name="Lee Y.-J."/>
            <person name="Ko J."/>
            <person name="Kim S.-G."/>
        </authorList>
    </citation>
    <scope>NUCLEOTIDE SEQUENCE</scope>
    <source>
        <strain evidence="3">Wsw4-B4</strain>
    </source>
</reference>
<dbReference type="SUPFAM" id="SSF52833">
    <property type="entry name" value="Thioredoxin-like"/>
    <property type="match status" value="1"/>
</dbReference>
<dbReference type="Gene3D" id="3.40.30.10">
    <property type="entry name" value="Glutaredoxin"/>
    <property type="match status" value="1"/>
</dbReference>
<dbReference type="CDD" id="cd02966">
    <property type="entry name" value="TlpA_like_family"/>
    <property type="match status" value="1"/>
</dbReference>
<dbReference type="InterPro" id="IPR000866">
    <property type="entry name" value="AhpC/TSA"/>
</dbReference>
<keyword evidence="1" id="KW-0732">Signal</keyword>
<feature type="domain" description="Thioredoxin" evidence="2">
    <location>
        <begin position="7"/>
        <end position="152"/>
    </location>
</feature>
<dbReference type="PANTHER" id="PTHR42852">
    <property type="entry name" value="THIOL:DISULFIDE INTERCHANGE PROTEIN DSBE"/>
    <property type="match status" value="1"/>
</dbReference>
<feature type="signal peptide" evidence="1">
    <location>
        <begin position="1"/>
        <end position="26"/>
    </location>
</feature>
<evidence type="ECO:0000259" key="2">
    <source>
        <dbReference type="PROSITE" id="PS51352"/>
    </source>
</evidence>
<dbReference type="InterPro" id="IPR050553">
    <property type="entry name" value="Thioredoxin_ResA/DsbE_sf"/>
</dbReference>
<dbReference type="EMBL" id="CP106735">
    <property type="protein sequence ID" value="UXX79768.1"/>
    <property type="molecule type" value="Genomic_DNA"/>
</dbReference>
<evidence type="ECO:0000256" key="1">
    <source>
        <dbReference type="SAM" id="SignalP"/>
    </source>
</evidence>
<dbReference type="InterPro" id="IPR013766">
    <property type="entry name" value="Thioredoxin_domain"/>
</dbReference>
<evidence type="ECO:0000313" key="4">
    <source>
        <dbReference type="Proteomes" id="UP001062165"/>
    </source>
</evidence>
<sequence>MKHLTRRLLFFLLFTFVFLDFSNAQSVEVIKYPDLAKLISTPSEKNKVINFWATWCRPCIKELPQFLDLYEKYNSENLELSLISFDFVEDLDSKLIPFLTKRNIKANVYLLDETDYNSFIDKVDPAWSGAIPATLMMTSKNTKRIFIEKEFTENELEKVYLNFIK</sequence>
<gene>
    <name evidence="3" type="ORF">N7E81_01415</name>
</gene>
<dbReference type="Proteomes" id="UP001062165">
    <property type="component" value="Chromosome"/>
</dbReference>
<keyword evidence="4" id="KW-1185">Reference proteome</keyword>
<evidence type="ECO:0000313" key="3">
    <source>
        <dbReference type="EMBL" id="UXX79768.1"/>
    </source>
</evidence>
<accession>A0ABY6D3Y0</accession>
<dbReference type="PROSITE" id="PS51352">
    <property type="entry name" value="THIOREDOXIN_2"/>
    <property type="match status" value="1"/>
</dbReference>
<dbReference type="RefSeq" id="WP_263051499.1">
    <property type="nucleotide sequence ID" value="NZ_CP106735.1"/>
</dbReference>
<dbReference type="PANTHER" id="PTHR42852:SF13">
    <property type="entry name" value="PROTEIN DIPZ"/>
    <property type="match status" value="1"/>
</dbReference>
<dbReference type="Pfam" id="PF00578">
    <property type="entry name" value="AhpC-TSA"/>
    <property type="match status" value="1"/>
</dbReference>
<feature type="chain" id="PRO_5045975714" evidence="1">
    <location>
        <begin position="27"/>
        <end position="165"/>
    </location>
</feature>